<keyword evidence="3 9" id="KW-0812">Transmembrane</keyword>
<keyword evidence="9" id="KW-0915">Sodium</keyword>
<dbReference type="Proteomes" id="UP000094570">
    <property type="component" value="Unassembled WGS sequence"/>
</dbReference>
<comment type="caution">
    <text evidence="10">The sequence shown here is derived from an EMBL/GenBank/DDBJ whole genome shotgun (WGS) entry which is preliminary data.</text>
</comment>
<dbReference type="GO" id="GO:0006814">
    <property type="term" value="P:sodium ion transport"/>
    <property type="evidence" value="ECO:0007669"/>
    <property type="project" value="UniProtKB-UniRule"/>
</dbReference>
<dbReference type="GO" id="GO:0012505">
    <property type="term" value="C:endomembrane system"/>
    <property type="evidence" value="ECO:0007669"/>
    <property type="project" value="UniProtKB-SubCell"/>
</dbReference>
<dbReference type="RefSeq" id="WP_069292930.1">
    <property type="nucleotide sequence ID" value="NZ_CP140110.1"/>
</dbReference>
<evidence type="ECO:0000313" key="11">
    <source>
        <dbReference type="Proteomes" id="UP000094570"/>
    </source>
</evidence>
<keyword evidence="7 9" id="KW-0406">Ion transport</keyword>
<dbReference type="InterPro" id="IPR004131">
    <property type="entry name" value="PPase-energised_H-pump"/>
</dbReference>
<sequence length="713" mass="75597">MLMNFLLPLFGILLIALNFKLLLNKPEGNQVMIDISRRIRKGADTFIAHEYRVVFMYAIFIAVVLGSLTAWYVSVAFLIGACMSSLAGYIGMKAATRANVRVAEAARTHKQLGPALKIAFLGGSVMGLSVGSLALLGILLVMFIFSHQLRPEHFEIVQNYLGINFIPIAMTLSGYALGCSIVAMFDRVGGGVYTKAADMAADLVGKTELRIPEDDPRNPATIADNVGDNVGDVAGLGADLLESFVGSILSVIVLAAYTFVLSGKRNYETALALIKYPIGFALIGLASCMIAIVVTVLKKVSNKPHAELNTAIVISAVLTIIGNFFYTSFALSGLNGLEMYGFRFGPHSAFLSAVLGIFAGIVIGLLAEFYTSDNFWPTRNLSYKCKQGTGMVISGGLALGMKSTFLPCLVLFGTIITADYFAGLYGVAMAAVGMLSFVATSVTIDSYGPIADNAGGISEMAGLEPEVRHITDRLDMVGNTTAAIGKGFAIGSAALAALSLFASYMFSQTSPGEFVKRIQELLVLNIINARTLAGAVVGASLPYLFSGILIDSVVKSAAKMVDEIRRQVKEMPGILDGTQEPDYERCIAISADGAIKEMVLPAIISIVSPLISGFLFGVEFVGGLLVGTTLSGIMLALFTANAGGAWDNAKKHLEQGKIEGLKKGSDEHAALVVGDTVGDPLKDTVGPSLDILIKIMAVVSLIFAPLFQRFKVF</sequence>
<dbReference type="GO" id="GO:0009678">
    <property type="term" value="F:diphosphate hydrolysis-driven proton transmembrane transporter activity"/>
    <property type="evidence" value="ECO:0007669"/>
    <property type="project" value="UniProtKB-UniRule"/>
</dbReference>
<gene>
    <name evidence="9" type="primary">hppA</name>
    <name evidence="10" type="ORF">A4H02_04290</name>
</gene>
<feature type="transmembrane region" description="Helical" evidence="9">
    <location>
        <begin position="526"/>
        <end position="550"/>
    </location>
</feature>
<comment type="similarity">
    <text evidence="9">Belongs to the H(+)-translocating pyrophosphatase (TC 3.A.10) family. K(+)-stimulated subfamily.</text>
</comment>
<name>A0A1E3G4I8_9BACT</name>
<keyword evidence="8 9" id="KW-0472">Membrane</keyword>
<feature type="transmembrane region" description="Helical" evidence="9">
    <location>
        <begin position="624"/>
        <end position="646"/>
    </location>
</feature>
<dbReference type="EC" id="7.2.3.1" evidence="9"/>
<accession>A0A1E3G4I8</accession>
<comment type="caution">
    <text evidence="9">Lacks conserved residue(s) required for the propagation of feature annotation.</text>
</comment>
<keyword evidence="9" id="KW-0630">Potassium</keyword>
<feature type="transmembrane region" description="Helical" evidence="9">
    <location>
        <begin position="483"/>
        <end position="506"/>
    </location>
</feature>
<dbReference type="GO" id="GO:0000287">
    <property type="term" value="F:magnesium ion binding"/>
    <property type="evidence" value="ECO:0007669"/>
    <property type="project" value="UniProtKB-UniRule"/>
</dbReference>
<dbReference type="HAMAP" id="MF_01129">
    <property type="entry name" value="PPase_energized_pump"/>
    <property type="match status" value="1"/>
</dbReference>
<feature type="transmembrane region" description="Helical" evidence="9">
    <location>
        <begin position="165"/>
        <end position="185"/>
    </location>
</feature>
<keyword evidence="9" id="KW-0739">Sodium transport</keyword>
<evidence type="ECO:0000256" key="8">
    <source>
        <dbReference type="ARBA" id="ARBA00023136"/>
    </source>
</evidence>
<evidence type="ECO:0000256" key="1">
    <source>
        <dbReference type="ARBA" id="ARBA00004127"/>
    </source>
</evidence>
<evidence type="ECO:0000256" key="7">
    <source>
        <dbReference type="ARBA" id="ARBA00023065"/>
    </source>
</evidence>
<dbReference type="PIRSF" id="PIRSF001265">
    <property type="entry name" value="H+-PPase"/>
    <property type="match status" value="1"/>
</dbReference>
<evidence type="ECO:0000256" key="6">
    <source>
        <dbReference type="ARBA" id="ARBA00022989"/>
    </source>
</evidence>
<evidence type="ECO:0000256" key="4">
    <source>
        <dbReference type="ARBA" id="ARBA00022842"/>
    </source>
</evidence>
<feature type="transmembrane region" description="Helical" evidence="9">
    <location>
        <begin position="6"/>
        <end position="23"/>
    </location>
</feature>
<feature type="transmembrane region" description="Helical" evidence="9">
    <location>
        <begin position="349"/>
        <end position="370"/>
    </location>
</feature>
<keyword evidence="11" id="KW-1185">Reference proteome</keyword>
<feature type="transmembrane region" description="Helical" evidence="9">
    <location>
        <begin position="391"/>
        <end position="416"/>
    </location>
</feature>
<comment type="subunit">
    <text evidence="9">Homodimer.</text>
</comment>
<feature type="transmembrane region" description="Helical" evidence="9">
    <location>
        <begin position="43"/>
        <end position="65"/>
    </location>
</feature>
<keyword evidence="5 9" id="KW-1278">Translocase</keyword>
<dbReference type="NCBIfam" id="NF001954">
    <property type="entry name" value="PRK00733.2-2"/>
    <property type="match status" value="1"/>
</dbReference>
<comment type="function">
    <text evidence="9">Sodium pump that utilizes the energy of pyrophosphate hydrolysis as the driving force for Na(+) movement across the membrane.</text>
</comment>
<evidence type="ECO:0000256" key="2">
    <source>
        <dbReference type="ARBA" id="ARBA00022448"/>
    </source>
</evidence>
<keyword evidence="9" id="KW-1003">Cell membrane</keyword>
<dbReference type="NCBIfam" id="TIGR01104">
    <property type="entry name" value="V_PPase"/>
    <property type="match status" value="1"/>
</dbReference>
<feature type="transmembrane region" description="Helical" evidence="9">
    <location>
        <begin position="691"/>
        <end position="710"/>
    </location>
</feature>
<dbReference type="EMBL" id="LWAF01000004">
    <property type="protein sequence ID" value="ODN30753.1"/>
    <property type="molecule type" value="Genomic_DNA"/>
</dbReference>
<dbReference type="GO" id="GO:0004427">
    <property type="term" value="F:inorganic diphosphate phosphatase activity"/>
    <property type="evidence" value="ECO:0007669"/>
    <property type="project" value="UniProtKB-UniRule"/>
</dbReference>
<proteinExistence type="inferred from homology"/>
<dbReference type="STRING" id="1008305.A4H02_04290"/>
<dbReference type="AlphaFoldDB" id="A0A1E3G4I8"/>
<feature type="transmembrane region" description="Helical" evidence="9">
    <location>
        <begin position="422"/>
        <end position="444"/>
    </location>
</feature>
<dbReference type="GO" id="GO:0005886">
    <property type="term" value="C:plasma membrane"/>
    <property type="evidence" value="ECO:0007669"/>
    <property type="project" value="UniProtKB-SubCell"/>
</dbReference>
<comment type="activity regulation">
    <text evidence="9">Requires K(+) for maximal activity.</text>
</comment>
<dbReference type="Pfam" id="PF03030">
    <property type="entry name" value="H_PPase"/>
    <property type="match status" value="1"/>
</dbReference>
<evidence type="ECO:0000313" key="10">
    <source>
        <dbReference type="EMBL" id="ODN30753.1"/>
    </source>
</evidence>
<organism evidence="10 11">
    <name type="scientific">Fervidobacterium thailandense</name>
    <dbReference type="NCBI Taxonomy" id="1008305"/>
    <lineage>
        <taxon>Bacteria</taxon>
        <taxon>Thermotogati</taxon>
        <taxon>Thermotogota</taxon>
        <taxon>Thermotogae</taxon>
        <taxon>Thermotogales</taxon>
        <taxon>Fervidobacteriaceae</taxon>
        <taxon>Fervidobacterium</taxon>
    </lineage>
</organism>
<comment type="cofactor">
    <cofactor evidence="9">
        <name>Mg(2+)</name>
        <dbReference type="ChEBI" id="CHEBI:18420"/>
    </cofactor>
</comment>
<feature type="transmembrane region" description="Helical" evidence="9">
    <location>
        <begin position="598"/>
        <end position="618"/>
    </location>
</feature>
<keyword evidence="4 9" id="KW-0460">Magnesium</keyword>
<evidence type="ECO:0000256" key="9">
    <source>
        <dbReference type="HAMAP-Rule" id="MF_01129"/>
    </source>
</evidence>
<keyword evidence="2 9" id="KW-0813">Transport</keyword>
<dbReference type="GO" id="GO:0030955">
    <property type="term" value="F:potassium ion binding"/>
    <property type="evidence" value="ECO:0007669"/>
    <property type="project" value="UniProtKB-UniRule"/>
</dbReference>
<reference evidence="11" key="1">
    <citation type="submission" date="2016-04" db="EMBL/GenBank/DDBJ databases">
        <title>The genome sequence project of a novel Fervidobacterium isolate from a hot spring in Thailand.</title>
        <authorList>
            <person name="Gonzalez J.M."/>
            <person name="Cuecas A."/>
            <person name="Kanoksilapatham W."/>
        </authorList>
    </citation>
    <scope>NUCLEOTIDE SEQUENCE [LARGE SCALE GENOMIC DNA]</scope>
    <source>
        <strain evidence="11">FC2004</strain>
    </source>
</reference>
<evidence type="ECO:0000256" key="5">
    <source>
        <dbReference type="ARBA" id="ARBA00022967"/>
    </source>
</evidence>
<comment type="catalytic activity">
    <reaction evidence="9">
        <text>Na(+)(in) + diphosphate + H2O = Na(+)(out) + 2 phosphate + H(+)</text>
        <dbReference type="Rhea" id="RHEA:57884"/>
        <dbReference type="ChEBI" id="CHEBI:15377"/>
        <dbReference type="ChEBI" id="CHEBI:15378"/>
        <dbReference type="ChEBI" id="CHEBI:29101"/>
        <dbReference type="ChEBI" id="CHEBI:33019"/>
        <dbReference type="ChEBI" id="CHEBI:43474"/>
        <dbReference type="EC" id="7.2.3.1"/>
    </reaction>
</comment>
<feature type="transmembrane region" description="Helical" evidence="9">
    <location>
        <begin position="118"/>
        <end position="145"/>
    </location>
</feature>
<evidence type="ECO:0000256" key="3">
    <source>
        <dbReference type="ARBA" id="ARBA00022692"/>
    </source>
</evidence>
<dbReference type="PANTHER" id="PTHR31998">
    <property type="entry name" value="K(+)-INSENSITIVE PYROPHOSPHATE-ENERGIZED PROTON PUMP"/>
    <property type="match status" value="1"/>
</dbReference>
<dbReference type="NCBIfam" id="NF001960">
    <property type="entry name" value="PRK00733.3-5"/>
    <property type="match status" value="1"/>
</dbReference>
<protein>
    <recommendedName>
        <fullName evidence="9">Putative K(+)-stimulated pyrophosphate-energized sodium pump</fullName>
        <ecNumber evidence="9">7.2.3.1</ecNumber>
    </recommendedName>
    <alternativeName>
        <fullName evidence="9">Membrane-bound sodium-translocating pyrophosphatase</fullName>
    </alternativeName>
    <alternativeName>
        <fullName evidence="9">Pyrophosphate-energized inorganic pyrophosphatase</fullName>
        <shortName evidence="9">Na(+)-PPase</shortName>
    </alternativeName>
</protein>
<comment type="subcellular location">
    <subcellularLocation>
        <location evidence="9">Cell membrane</location>
        <topology evidence="9">Multi-pass membrane protein</topology>
    </subcellularLocation>
    <subcellularLocation>
        <location evidence="1">Endomembrane system</location>
        <topology evidence="1">Multi-pass membrane protein</topology>
    </subcellularLocation>
</comment>
<feature type="transmembrane region" description="Helical" evidence="9">
    <location>
        <begin position="244"/>
        <end position="262"/>
    </location>
</feature>
<keyword evidence="6 9" id="KW-1133">Transmembrane helix</keyword>
<feature type="transmembrane region" description="Helical" evidence="9">
    <location>
        <begin position="308"/>
        <end position="329"/>
    </location>
</feature>
<feature type="site" description="Determinant of potassium dependence" evidence="9">
    <location>
        <position position="482"/>
    </location>
</feature>
<dbReference type="OrthoDB" id="9808652at2"/>
<feature type="transmembrane region" description="Helical" evidence="9">
    <location>
        <begin position="274"/>
        <end position="296"/>
    </location>
</feature>